<organism evidence="8 9">
    <name type="scientific">Bacteroides oleiciplenus</name>
    <dbReference type="NCBI Taxonomy" id="626931"/>
    <lineage>
        <taxon>Bacteria</taxon>
        <taxon>Pseudomonadati</taxon>
        <taxon>Bacteroidota</taxon>
        <taxon>Bacteroidia</taxon>
        <taxon>Bacteroidales</taxon>
        <taxon>Bacteroidaceae</taxon>
        <taxon>Bacteroides</taxon>
    </lineage>
</organism>
<dbReference type="AlphaFoldDB" id="A0A3E5BRI8"/>
<accession>A0A3E5BRI8</accession>
<dbReference type="Proteomes" id="UP000260983">
    <property type="component" value="Unassembled WGS sequence"/>
</dbReference>
<keyword evidence="3" id="KW-0732">Signal</keyword>
<dbReference type="PROSITE" id="PS51257">
    <property type="entry name" value="PROKAR_LIPOPROTEIN"/>
    <property type="match status" value="1"/>
</dbReference>
<dbReference type="SUPFAM" id="SSF48452">
    <property type="entry name" value="TPR-like"/>
    <property type="match status" value="1"/>
</dbReference>
<protein>
    <submittedName>
        <fullName evidence="8">RagB/SusD family nutrient uptake outer membrane protein</fullName>
    </submittedName>
</protein>
<dbReference type="EMBL" id="QSUL01000001">
    <property type="protein sequence ID" value="RGN40246.1"/>
    <property type="molecule type" value="Genomic_DNA"/>
</dbReference>
<keyword evidence="5" id="KW-0998">Cell outer membrane</keyword>
<evidence type="ECO:0000259" key="7">
    <source>
        <dbReference type="Pfam" id="PF14322"/>
    </source>
</evidence>
<dbReference type="RefSeq" id="WP_117723042.1">
    <property type="nucleotide sequence ID" value="NZ_CAUGNI010000008.1"/>
</dbReference>
<evidence type="ECO:0000256" key="4">
    <source>
        <dbReference type="ARBA" id="ARBA00023136"/>
    </source>
</evidence>
<dbReference type="CDD" id="cd08977">
    <property type="entry name" value="SusD"/>
    <property type="match status" value="1"/>
</dbReference>
<dbReference type="InterPro" id="IPR012944">
    <property type="entry name" value="SusD_RagB_dom"/>
</dbReference>
<keyword evidence="4" id="KW-0472">Membrane</keyword>
<proteinExistence type="inferred from homology"/>
<dbReference type="Gene3D" id="1.25.40.390">
    <property type="match status" value="1"/>
</dbReference>
<dbReference type="InterPro" id="IPR011990">
    <property type="entry name" value="TPR-like_helical_dom_sf"/>
</dbReference>
<name>A0A3E5BRI8_9BACE</name>
<reference evidence="8 9" key="1">
    <citation type="submission" date="2018-08" db="EMBL/GenBank/DDBJ databases">
        <title>A genome reference for cultivated species of the human gut microbiota.</title>
        <authorList>
            <person name="Zou Y."/>
            <person name="Xue W."/>
            <person name="Luo G."/>
        </authorList>
    </citation>
    <scope>NUCLEOTIDE SEQUENCE [LARGE SCALE GENOMIC DNA]</scope>
    <source>
        <strain evidence="8 9">OM05-15BH</strain>
    </source>
</reference>
<evidence type="ECO:0000256" key="1">
    <source>
        <dbReference type="ARBA" id="ARBA00004442"/>
    </source>
</evidence>
<comment type="subcellular location">
    <subcellularLocation>
        <location evidence="1">Cell outer membrane</location>
    </subcellularLocation>
</comment>
<dbReference type="Pfam" id="PF07980">
    <property type="entry name" value="SusD_RagB"/>
    <property type="match status" value="1"/>
</dbReference>
<evidence type="ECO:0000256" key="3">
    <source>
        <dbReference type="ARBA" id="ARBA00022729"/>
    </source>
</evidence>
<evidence type="ECO:0000256" key="5">
    <source>
        <dbReference type="ARBA" id="ARBA00023237"/>
    </source>
</evidence>
<feature type="domain" description="RagB/SusD" evidence="6">
    <location>
        <begin position="330"/>
        <end position="550"/>
    </location>
</feature>
<gene>
    <name evidence="8" type="ORF">DXB65_00985</name>
</gene>
<dbReference type="GO" id="GO:0009279">
    <property type="term" value="C:cell outer membrane"/>
    <property type="evidence" value="ECO:0007669"/>
    <property type="project" value="UniProtKB-SubCell"/>
</dbReference>
<evidence type="ECO:0000313" key="8">
    <source>
        <dbReference type="EMBL" id="RGN40246.1"/>
    </source>
</evidence>
<comment type="similarity">
    <text evidence="2">Belongs to the SusD family.</text>
</comment>
<evidence type="ECO:0000256" key="2">
    <source>
        <dbReference type="ARBA" id="ARBA00006275"/>
    </source>
</evidence>
<evidence type="ECO:0000313" key="9">
    <source>
        <dbReference type="Proteomes" id="UP000260983"/>
    </source>
</evidence>
<dbReference type="Pfam" id="PF14322">
    <property type="entry name" value="SusD-like_3"/>
    <property type="match status" value="1"/>
</dbReference>
<feature type="domain" description="SusD-like N-terminal" evidence="7">
    <location>
        <begin position="88"/>
        <end position="233"/>
    </location>
</feature>
<sequence>MKRILKDYILFVIYFIALTFTACMDLDVPPKGILTPNTFYETATQADQGIVGIYTRLVDIPVNQYWFMSECRSDNTWVNPTPGGFREYSEIGTFRAGYDLGTFNTVWNLWYRLIYNANAALEKLPNAEFKGDEALRNQFMGEAHFLRGWAYFELVRSFGNVPIIDKVMAPADVLNTKQSTAREIYDKIIVPDLKQAKSLLPLENEMRDGSGNLIGTSGRANHMVARAMLGRVYMTMAGFPLNDPSTQALAEEELNSVITYSEQNGDKYWAPDIDEWRKQWSSEYNNKYSIFAVQHRTGGTGNRVVYQMLPSVPPSFTKISIFVNEIYIEKTLMYEFDKIQKNTGEKDLRGIDFSILTGYEAEANYPAYSNTTDTLNLPDGKVETVQTKSMFYKYFDSLHKRAALGFETNIENTMINFNDWPNNFPVIRLEDIMLMYAEILVSKGQTTEALAIINKIRGRAGADKLTVTSATDVLNAVKNERRLELMCEGVRWFDIVRWGEWKNRISVKFNRYSNPDGTSQSNIQDGRYLYPIPMSQIDVKPGFYKQNTDY</sequence>
<evidence type="ECO:0000259" key="6">
    <source>
        <dbReference type="Pfam" id="PF07980"/>
    </source>
</evidence>
<comment type="caution">
    <text evidence="8">The sequence shown here is derived from an EMBL/GenBank/DDBJ whole genome shotgun (WGS) entry which is preliminary data.</text>
</comment>
<dbReference type="InterPro" id="IPR033985">
    <property type="entry name" value="SusD-like_N"/>
</dbReference>